<feature type="domain" description="Aspartate dehydrogenase" evidence="3">
    <location>
        <begin position="173"/>
        <end position="264"/>
    </location>
</feature>
<reference evidence="5" key="2">
    <citation type="submission" date="2025-08" db="UniProtKB">
        <authorList>
            <consortium name="Ensembl"/>
        </authorList>
    </citation>
    <scope>IDENTIFICATION</scope>
</reference>
<comment type="similarity">
    <text evidence="1">Belongs to the L-aspartate dehydrogenase family.</text>
</comment>
<evidence type="ECO:0000313" key="6">
    <source>
        <dbReference type="Proteomes" id="UP000008672"/>
    </source>
</evidence>
<dbReference type="PIRSF" id="PIRSF005227">
    <property type="entry name" value="Asp_dh_NAD_syn"/>
    <property type="match status" value="1"/>
</dbReference>
<dbReference type="AlphaFoldDB" id="H2ZV25"/>
<dbReference type="Ensembl" id="ENSLACT00000001258.2">
    <property type="protein sequence ID" value="ENSLACP00000001246.2"/>
    <property type="gene ID" value="ENSLACG00000001117.2"/>
</dbReference>
<dbReference type="EMBL" id="AFYH01022953">
    <property type="status" value="NOT_ANNOTATED_CDS"/>
    <property type="molecule type" value="Genomic_DNA"/>
</dbReference>
<dbReference type="PANTHER" id="PTHR31873:SF6">
    <property type="entry name" value="ASPARTATE DEHYDROGENASE DOMAIN-CONTAINING PROTEIN"/>
    <property type="match status" value="1"/>
</dbReference>
<dbReference type="InterPro" id="IPR005106">
    <property type="entry name" value="Asp/hSer_DH_NAD-bd"/>
</dbReference>
<evidence type="ECO:0000259" key="4">
    <source>
        <dbReference type="Pfam" id="PF03447"/>
    </source>
</evidence>
<name>H2ZV25_LATCH</name>
<dbReference type="SUPFAM" id="SSF51735">
    <property type="entry name" value="NAD(P)-binding Rossmann-fold domains"/>
    <property type="match status" value="1"/>
</dbReference>
<dbReference type="OMA" id="KHPTSFK"/>
<dbReference type="KEGG" id="lcm:102359378"/>
<dbReference type="InParanoid" id="H2ZV25"/>
<dbReference type="InterPro" id="IPR036291">
    <property type="entry name" value="NAD(P)-bd_dom_sf"/>
</dbReference>
<dbReference type="InterPro" id="IPR011182">
    <property type="entry name" value="L-Asp_DH"/>
</dbReference>
<dbReference type="GeneTree" id="ENSGT00390000004452"/>
<dbReference type="GO" id="GO:0033735">
    <property type="term" value="F:aspartate dehydrogenase [NAD(P)+] activity"/>
    <property type="evidence" value="ECO:0007669"/>
    <property type="project" value="InterPro"/>
</dbReference>
<dbReference type="PANTHER" id="PTHR31873">
    <property type="entry name" value="L-ASPARTATE DEHYDROGENASE-RELATED"/>
    <property type="match status" value="1"/>
</dbReference>
<dbReference type="Pfam" id="PF01958">
    <property type="entry name" value="Asp_DH_C"/>
    <property type="match status" value="1"/>
</dbReference>
<dbReference type="InterPro" id="IPR002811">
    <property type="entry name" value="Asp_DH"/>
</dbReference>
<dbReference type="HOGENOM" id="CLU_063528_0_0_1"/>
<dbReference type="OrthoDB" id="4310724at2759"/>
<dbReference type="Proteomes" id="UP000008672">
    <property type="component" value="Unassembled WGS sequence"/>
</dbReference>
<dbReference type="SUPFAM" id="SSF55347">
    <property type="entry name" value="Glyceraldehyde-3-phosphate dehydrogenase-like, C-terminal domain"/>
    <property type="match status" value="1"/>
</dbReference>
<reference evidence="5" key="3">
    <citation type="submission" date="2025-09" db="UniProtKB">
        <authorList>
            <consortium name="Ensembl"/>
        </authorList>
    </citation>
    <scope>IDENTIFICATION</scope>
</reference>
<sequence length="285" mass="31100">MTPQEKIQRVGIVGYGHLGQYLVDMIQRDGAQKGMELAFVWNRSVEKMVGNVPESLQLRDLSKIKERRADVIVEVAHPQLVRDHGEEFLNHAHFLVGSPSVFAEQEVETKLRQAAEDSGHTLYIPSGAFWGGKDIQKMADRGTLKSLKVTMTKHPSSFKLEGPLKELNKKAMDGRLVLYDGPVRGLCPLAPNNVNTMAAAAMAGHNLGFDCVQGCLVADPSIPDWHIVDIEVKGPSDEKSGHVFTVKTSRHNPATLGAVTGNATYASFWSSLLACKGHGGQVHLC</sequence>
<dbReference type="GO" id="GO:0050661">
    <property type="term" value="F:NADP binding"/>
    <property type="evidence" value="ECO:0007669"/>
    <property type="project" value="InterPro"/>
</dbReference>
<reference evidence="6" key="1">
    <citation type="submission" date="2011-08" db="EMBL/GenBank/DDBJ databases">
        <title>The draft genome of Latimeria chalumnae.</title>
        <authorList>
            <person name="Di Palma F."/>
            <person name="Alfoldi J."/>
            <person name="Johnson J."/>
            <person name="Berlin A."/>
            <person name="Gnerre S."/>
            <person name="Jaffe D."/>
            <person name="MacCallum I."/>
            <person name="Young S."/>
            <person name="Walker B.J."/>
            <person name="Lander E."/>
            <person name="Lindblad-Toh K."/>
        </authorList>
    </citation>
    <scope>NUCLEOTIDE SEQUENCE [LARGE SCALE GENOMIC DNA]</scope>
    <source>
        <strain evidence="6">Wild caught</strain>
    </source>
</reference>
<keyword evidence="6" id="KW-1185">Reference proteome</keyword>
<organism evidence="5 6">
    <name type="scientific">Latimeria chalumnae</name>
    <name type="common">Coelacanth</name>
    <dbReference type="NCBI Taxonomy" id="7897"/>
    <lineage>
        <taxon>Eukaryota</taxon>
        <taxon>Metazoa</taxon>
        <taxon>Chordata</taxon>
        <taxon>Craniata</taxon>
        <taxon>Vertebrata</taxon>
        <taxon>Euteleostomi</taxon>
        <taxon>Coelacanthiformes</taxon>
        <taxon>Coelacanthidae</taxon>
        <taxon>Latimeria</taxon>
    </lineage>
</organism>
<dbReference type="FunCoup" id="H2ZV25">
    <property type="interactions" value="152"/>
</dbReference>
<feature type="domain" description="Aspartate/homoserine dehydrogenase NAD-binding" evidence="4">
    <location>
        <begin position="14"/>
        <end position="125"/>
    </location>
</feature>
<dbReference type="Pfam" id="PF03447">
    <property type="entry name" value="NAD_binding_3"/>
    <property type="match status" value="1"/>
</dbReference>
<evidence type="ECO:0000256" key="1">
    <source>
        <dbReference type="ARBA" id="ARBA00008331"/>
    </source>
</evidence>
<evidence type="ECO:0000313" key="5">
    <source>
        <dbReference type="Ensembl" id="ENSLACP00000001246.2"/>
    </source>
</evidence>
<dbReference type="STRING" id="7897.ENSLACP00000001246"/>
<evidence type="ECO:0000259" key="3">
    <source>
        <dbReference type="Pfam" id="PF01958"/>
    </source>
</evidence>
<proteinExistence type="inferred from homology"/>
<dbReference type="eggNOG" id="ENOG502QVGC">
    <property type="taxonomic scope" value="Eukaryota"/>
</dbReference>
<dbReference type="Gene3D" id="3.30.360.10">
    <property type="entry name" value="Dihydrodipicolinate Reductase, domain 2"/>
    <property type="match status" value="1"/>
</dbReference>
<gene>
    <name evidence="5" type="primary">ASPDH</name>
</gene>
<evidence type="ECO:0000256" key="2">
    <source>
        <dbReference type="ARBA" id="ARBA00020169"/>
    </source>
</evidence>
<dbReference type="GO" id="GO:0009435">
    <property type="term" value="P:NAD+ biosynthetic process"/>
    <property type="evidence" value="ECO:0007669"/>
    <property type="project" value="InterPro"/>
</dbReference>
<accession>H2ZV25</accession>
<protein>
    <recommendedName>
        <fullName evidence="2">Aspartate dehydrogenase domain-containing protein</fullName>
    </recommendedName>
</protein>
<dbReference type="Gene3D" id="3.40.50.720">
    <property type="entry name" value="NAD(P)-binding Rossmann-like Domain"/>
    <property type="match status" value="1"/>
</dbReference>